<accession>A0A2W5ZEQ2</accession>
<protein>
    <submittedName>
        <fullName evidence="2">Thiamine phosphate synthase</fullName>
    </submittedName>
</protein>
<dbReference type="Gene3D" id="3.20.20.70">
    <property type="entry name" value="Aldolase class I"/>
    <property type="match status" value="1"/>
</dbReference>
<comment type="caution">
    <text evidence="2">The sequence shown here is derived from an EMBL/GenBank/DDBJ whole genome shotgun (WGS) entry which is preliminary data.</text>
</comment>
<proteinExistence type="predicted"/>
<gene>
    <name evidence="2" type="ORF">DLM65_00890</name>
</gene>
<dbReference type="Proteomes" id="UP000248724">
    <property type="component" value="Unassembled WGS sequence"/>
</dbReference>
<organism evidence="2 3">
    <name type="scientific">Candidatus Aeolococcus gillhamiae</name>
    <dbReference type="NCBI Taxonomy" id="3127015"/>
    <lineage>
        <taxon>Bacteria</taxon>
        <taxon>Bacillati</taxon>
        <taxon>Candidatus Dormiibacterota</taxon>
        <taxon>Candidatus Dormibacteria</taxon>
        <taxon>Candidatus Aeolococcales</taxon>
        <taxon>Candidatus Aeolococcaceae</taxon>
        <taxon>Candidatus Aeolococcus</taxon>
    </lineage>
</organism>
<dbReference type="Pfam" id="PF02581">
    <property type="entry name" value="TMP-TENI"/>
    <property type="match status" value="1"/>
</dbReference>
<evidence type="ECO:0000313" key="2">
    <source>
        <dbReference type="EMBL" id="PZR83920.1"/>
    </source>
</evidence>
<dbReference type="InterPro" id="IPR036206">
    <property type="entry name" value="ThiamineP_synth_sf"/>
</dbReference>
<dbReference type="EMBL" id="QHBU01000019">
    <property type="protein sequence ID" value="PZR83920.1"/>
    <property type="molecule type" value="Genomic_DNA"/>
</dbReference>
<dbReference type="InterPro" id="IPR022998">
    <property type="entry name" value="ThiamineP_synth_TenI"/>
</dbReference>
<evidence type="ECO:0000259" key="1">
    <source>
        <dbReference type="Pfam" id="PF02581"/>
    </source>
</evidence>
<dbReference type="AlphaFoldDB" id="A0A2W5ZEQ2"/>
<dbReference type="SUPFAM" id="SSF51391">
    <property type="entry name" value="Thiamin phosphate synthase"/>
    <property type="match status" value="1"/>
</dbReference>
<reference evidence="2 3" key="1">
    <citation type="journal article" date="2017" name="Nature">
        <title>Atmospheric trace gases support primary production in Antarctic desert surface soil.</title>
        <authorList>
            <person name="Ji M."/>
            <person name="Greening C."/>
            <person name="Vanwonterghem I."/>
            <person name="Carere C.R."/>
            <person name="Bay S.K."/>
            <person name="Steen J.A."/>
            <person name="Montgomery K."/>
            <person name="Lines T."/>
            <person name="Beardall J."/>
            <person name="van Dorst J."/>
            <person name="Snape I."/>
            <person name="Stott M.B."/>
            <person name="Hugenholtz P."/>
            <person name="Ferrari B.C."/>
        </authorList>
    </citation>
    <scope>NUCLEOTIDE SEQUENCE [LARGE SCALE GENOMIC DNA]</scope>
    <source>
        <strain evidence="2">RRmetagenome_bin12</strain>
    </source>
</reference>
<feature type="non-terminal residue" evidence="2">
    <location>
        <position position="1"/>
    </location>
</feature>
<evidence type="ECO:0000313" key="3">
    <source>
        <dbReference type="Proteomes" id="UP000248724"/>
    </source>
</evidence>
<dbReference type="InterPro" id="IPR013785">
    <property type="entry name" value="Aldolase_TIM"/>
</dbReference>
<feature type="domain" description="Thiamine phosphate synthase/TenI" evidence="1">
    <location>
        <begin position="3"/>
        <end position="34"/>
    </location>
</feature>
<dbReference type="GO" id="GO:0009228">
    <property type="term" value="P:thiamine biosynthetic process"/>
    <property type="evidence" value="ECO:0007669"/>
    <property type="project" value="UniProtKB-KW"/>
</dbReference>
<name>A0A2W5ZEQ2_9BACT</name>
<sequence length="48" mass="4761">ATDLPVIAIGGVDISNVEACRSAGASGVAVIRAVSDLGVLRERLLAAL</sequence>